<evidence type="ECO:0000313" key="2">
    <source>
        <dbReference type="EMBL" id="HIV62601.1"/>
    </source>
</evidence>
<dbReference type="EMBL" id="DXIE01000039">
    <property type="protein sequence ID" value="HIV62601.1"/>
    <property type="molecule type" value="Genomic_DNA"/>
</dbReference>
<dbReference type="Pfam" id="PF06961">
    <property type="entry name" value="DUF1294"/>
    <property type="match status" value="1"/>
</dbReference>
<reference evidence="2" key="1">
    <citation type="journal article" date="2021" name="PeerJ">
        <title>Extensive microbial diversity within the chicken gut microbiome revealed by metagenomics and culture.</title>
        <authorList>
            <person name="Gilroy R."/>
            <person name="Ravi A."/>
            <person name="Getino M."/>
            <person name="Pursley I."/>
            <person name="Horton D.L."/>
            <person name="Alikhan N.F."/>
            <person name="Baker D."/>
            <person name="Gharbi K."/>
            <person name="Hall N."/>
            <person name="Watson M."/>
            <person name="Adriaenssens E.M."/>
            <person name="Foster-Nyarko E."/>
            <person name="Jarju S."/>
            <person name="Secka A."/>
            <person name="Antonio M."/>
            <person name="Oren A."/>
            <person name="Chaudhuri R.R."/>
            <person name="La Ragione R."/>
            <person name="Hildebrand F."/>
            <person name="Pallen M.J."/>
        </authorList>
    </citation>
    <scope>NUCLEOTIDE SEQUENCE</scope>
    <source>
        <strain evidence="2">CHK193-4272</strain>
    </source>
</reference>
<organism evidence="2 3">
    <name type="scientific">Candidatus Butyricicoccus avistercoris</name>
    <dbReference type="NCBI Taxonomy" id="2838518"/>
    <lineage>
        <taxon>Bacteria</taxon>
        <taxon>Bacillati</taxon>
        <taxon>Bacillota</taxon>
        <taxon>Clostridia</taxon>
        <taxon>Eubacteriales</taxon>
        <taxon>Butyricicoccaceae</taxon>
        <taxon>Butyricicoccus</taxon>
    </lineage>
</organism>
<gene>
    <name evidence="2" type="ORF">H9746_07155</name>
</gene>
<proteinExistence type="predicted"/>
<evidence type="ECO:0000256" key="1">
    <source>
        <dbReference type="SAM" id="Phobius"/>
    </source>
</evidence>
<accession>A0A9D1PI64</accession>
<sequence>MLRGRFLVLFLAVYLLLVNLIGVIFVITDKKRAKKNQWRIPERNFFICCILGGCPATYAAMKIFHHKTLHKRFMWGIPVIFVIQIIALIFLYIKGLLHSFINI</sequence>
<evidence type="ECO:0000313" key="3">
    <source>
        <dbReference type="Proteomes" id="UP000886808"/>
    </source>
</evidence>
<name>A0A9D1PI64_9FIRM</name>
<dbReference type="AlphaFoldDB" id="A0A9D1PI64"/>
<keyword evidence="1" id="KW-0812">Transmembrane</keyword>
<dbReference type="Proteomes" id="UP000886808">
    <property type="component" value="Unassembled WGS sequence"/>
</dbReference>
<feature type="transmembrane region" description="Helical" evidence="1">
    <location>
        <begin position="40"/>
        <end position="61"/>
    </location>
</feature>
<feature type="transmembrane region" description="Helical" evidence="1">
    <location>
        <begin position="73"/>
        <end position="93"/>
    </location>
</feature>
<keyword evidence="1" id="KW-1133">Transmembrane helix</keyword>
<keyword evidence="1" id="KW-0472">Membrane</keyword>
<comment type="caution">
    <text evidence="2">The sequence shown here is derived from an EMBL/GenBank/DDBJ whole genome shotgun (WGS) entry which is preliminary data.</text>
</comment>
<dbReference type="InterPro" id="IPR010718">
    <property type="entry name" value="DUF1294"/>
</dbReference>
<reference evidence="2" key="2">
    <citation type="submission" date="2021-04" db="EMBL/GenBank/DDBJ databases">
        <authorList>
            <person name="Gilroy R."/>
        </authorList>
    </citation>
    <scope>NUCLEOTIDE SEQUENCE</scope>
    <source>
        <strain evidence="2">CHK193-4272</strain>
    </source>
</reference>
<feature type="transmembrane region" description="Helical" evidence="1">
    <location>
        <begin position="6"/>
        <end position="28"/>
    </location>
</feature>
<protein>
    <submittedName>
        <fullName evidence="2">DUF1294 domain-containing protein</fullName>
    </submittedName>
</protein>